<dbReference type="InterPro" id="IPR027417">
    <property type="entry name" value="P-loop_NTPase"/>
</dbReference>
<keyword evidence="11" id="KW-1003">Cell membrane</keyword>
<dbReference type="Proteomes" id="UP001589691">
    <property type="component" value="Unassembled WGS sequence"/>
</dbReference>
<dbReference type="InterPro" id="IPR003593">
    <property type="entry name" value="AAA+_ATPase"/>
</dbReference>
<sequence>MSTGKVVQVIGPVVDVEFSLNDKLPDINNALIIHKDHDETLTVEVSLELGDGVVRTVAMDGTDGLRRGMAVEDTGSSITVPVGKETLGRVFNVLGETIDGGPEFGPDAERNPIHRDAPKYDELTTSTEVLETGIKVIDLLAPYVRGGKIGLFGGAGVGKTVLIQELIHNIAQEHNGISVFTGVGERTREGNDLYFEMKASGVLKNTAMVYGQMNEPPGARMRVALTGLTIAEYFRDVAGQDVLLFIDNIFRFTQAGSEVSALLGRIPSAVGYQPTLATEMGQLQERITSTKKGSVTSIQAVYVPADDYTDPAPATTFAHLDATTNLERSLTEQGIYPAVDPLASSSIALDPSIVGEEHYQVATEVQRVLQRYRELQDIISILGMDELSDEEKTTVARARRIQFFLSQNFFVAENFTGQPGSYVPIKETIKGFKEILEGKYDDLPEDAFRQVGKIEDVVEKAKSMVTD</sequence>
<dbReference type="InterPro" id="IPR050053">
    <property type="entry name" value="ATPase_alpha/beta_chains"/>
</dbReference>
<keyword evidence="14" id="KW-1185">Reference proteome</keyword>
<name>A0ABV5WX20_9LACO</name>
<protein>
    <recommendedName>
        <fullName evidence="11">ATP synthase subunit beta</fullName>
        <ecNumber evidence="11">7.1.2.2</ecNumber>
    </recommendedName>
    <alternativeName>
        <fullName evidence="11">ATP synthase F1 sector subunit beta</fullName>
    </alternativeName>
    <alternativeName>
        <fullName evidence="11">F-ATPase subunit beta</fullName>
    </alternativeName>
</protein>
<evidence type="ECO:0000256" key="1">
    <source>
        <dbReference type="ARBA" id="ARBA00004370"/>
    </source>
</evidence>
<dbReference type="SMART" id="SM00382">
    <property type="entry name" value="AAA"/>
    <property type="match status" value="1"/>
</dbReference>
<dbReference type="InterPro" id="IPR004100">
    <property type="entry name" value="ATPase_F1/V1/A1_a/bsu_N"/>
</dbReference>
<dbReference type="InterPro" id="IPR055190">
    <property type="entry name" value="ATP-synt_VA_C"/>
</dbReference>
<dbReference type="InterPro" id="IPR000194">
    <property type="entry name" value="ATPase_F1/V1/A1_a/bsu_nucl-bd"/>
</dbReference>
<gene>
    <name evidence="11 13" type="primary">atpD</name>
    <name evidence="13" type="ORF">ACFFLI_10135</name>
</gene>
<evidence type="ECO:0000256" key="11">
    <source>
        <dbReference type="HAMAP-Rule" id="MF_01347"/>
    </source>
</evidence>
<dbReference type="HAMAP" id="MF_01347">
    <property type="entry name" value="ATP_synth_beta_bact"/>
    <property type="match status" value="1"/>
</dbReference>
<evidence type="ECO:0000259" key="12">
    <source>
        <dbReference type="SMART" id="SM00382"/>
    </source>
</evidence>
<dbReference type="PANTHER" id="PTHR15184">
    <property type="entry name" value="ATP SYNTHASE"/>
    <property type="match status" value="1"/>
</dbReference>
<evidence type="ECO:0000256" key="5">
    <source>
        <dbReference type="ARBA" id="ARBA00022840"/>
    </source>
</evidence>
<evidence type="ECO:0000313" key="13">
    <source>
        <dbReference type="EMBL" id="MFB9770221.1"/>
    </source>
</evidence>
<keyword evidence="4 11" id="KW-0547">Nucleotide-binding</keyword>
<dbReference type="SUPFAM" id="SSF52540">
    <property type="entry name" value="P-loop containing nucleoside triphosphate hydrolases"/>
    <property type="match status" value="1"/>
</dbReference>
<dbReference type="Pfam" id="PF02874">
    <property type="entry name" value="ATP-synt_ab_N"/>
    <property type="match status" value="1"/>
</dbReference>
<dbReference type="InterPro" id="IPR020003">
    <property type="entry name" value="ATPase_a/bsu_AS"/>
</dbReference>
<evidence type="ECO:0000313" key="14">
    <source>
        <dbReference type="Proteomes" id="UP001589691"/>
    </source>
</evidence>
<comment type="function">
    <text evidence="11">Produces ATP from ADP in the presence of a proton gradient across the membrane. The catalytic sites are hosted primarily by the beta subunits.</text>
</comment>
<dbReference type="SUPFAM" id="SSF47917">
    <property type="entry name" value="C-terminal domain of alpha and beta subunits of F1 ATP synthase"/>
    <property type="match status" value="1"/>
</dbReference>
<evidence type="ECO:0000256" key="2">
    <source>
        <dbReference type="ARBA" id="ARBA00008936"/>
    </source>
</evidence>
<organism evidence="13 14">
    <name type="scientific">Lactiplantibacillus modestisalitolerans</name>
    <dbReference type="NCBI Taxonomy" id="1457219"/>
    <lineage>
        <taxon>Bacteria</taxon>
        <taxon>Bacillati</taxon>
        <taxon>Bacillota</taxon>
        <taxon>Bacilli</taxon>
        <taxon>Lactobacillales</taxon>
        <taxon>Lactobacillaceae</taxon>
        <taxon>Lactiplantibacillus</taxon>
    </lineage>
</organism>
<feature type="domain" description="AAA+ ATPase" evidence="12">
    <location>
        <begin position="145"/>
        <end position="330"/>
    </location>
</feature>
<keyword evidence="7 11" id="KW-0406">Ion transport</keyword>
<evidence type="ECO:0000256" key="3">
    <source>
        <dbReference type="ARBA" id="ARBA00022448"/>
    </source>
</evidence>
<evidence type="ECO:0000256" key="6">
    <source>
        <dbReference type="ARBA" id="ARBA00022967"/>
    </source>
</evidence>
<keyword evidence="5 11" id="KW-0067">ATP-binding</keyword>
<dbReference type="CDD" id="cd01133">
    <property type="entry name" value="F1-ATPase_beta_CD"/>
    <property type="match status" value="1"/>
</dbReference>
<dbReference type="SUPFAM" id="SSF50615">
    <property type="entry name" value="N-terminal domain of alpha and beta subunits of F1 ATP synthase"/>
    <property type="match status" value="1"/>
</dbReference>
<keyword evidence="11" id="KW-0375">Hydrogen ion transport</keyword>
<dbReference type="InterPro" id="IPR036121">
    <property type="entry name" value="ATPase_F1/V1/A1_a/bsu_N_sf"/>
</dbReference>
<comment type="subcellular location">
    <subcellularLocation>
        <location evidence="11">Cell membrane</location>
        <topology evidence="11">Peripheral membrane protein</topology>
    </subcellularLocation>
    <subcellularLocation>
        <location evidence="1">Membrane</location>
    </subcellularLocation>
</comment>
<keyword evidence="10 11" id="KW-0066">ATP synthesis</keyword>
<comment type="caution">
    <text evidence="13">The sequence shown here is derived from an EMBL/GenBank/DDBJ whole genome shotgun (WGS) entry which is preliminary data.</text>
</comment>
<dbReference type="InterPro" id="IPR005722">
    <property type="entry name" value="ATP_synth_F1_bsu"/>
</dbReference>
<keyword evidence="6 11" id="KW-1278">Translocase</keyword>
<dbReference type="PROSITE" id="PS00152">
    <property type="entry name" value="ATPASE_ALPHA_BETA"/>
    <property type="match status" value="1"/>
</dbReference>
<comment type="similarity">
    <text evidence="2 11">Belongs to the ATPase alpha/beta chains family.</text>
</comment>
<dbReference type="Pfam" id="PF00006">
    <property type="entry name" value="ATP-synt_ab"/>
    <property type="match status" value="1"/>
</dbReference>
<dbReference type="EMBL" id="JBHLZY010000025">
    <property type="protein sequence ID" value="MFB9770221.1"/>
    <property type="molecule type" value="Genomic_DNA"/>
</dbReference>
<evidence type="ECO:0000256" key="10">
    <source>
        <dbReference type="ARBA" id="ARBA00023310"/>
    </source>
</evidence>
<keyword evidence="9 11" id="KW-0139">CF(1)</keyword>
<dbReference type="RefSeq" id="WP_137642008.1">
    <property type="nucleotide sequence ID" value="NZ_BJEA01000004.1"/>
</dbReference>
<dbReference type="EC" id="7.1.2.2" evidence="11"/>
<evidence type="ECO:0000256" key="4">
    <source>
        <dbReference type="ARBA" id="ARBA00022741"/>
    </source>
</evidence>
<comment type="catalytic activity">
    <reaction evidence="11">
        <text>ATP + H2O + 4 H(+)(in) = ADP + phosphate + 5 H(+)(out)</text>
        <dbReference type="Rhea" id="RHEA:57720"/>
        <dbReference type="ChEBI" id="CHEBI:15377"/>
        <dbReference type="ChEBI" id="CHEBI:15378"/>
        <dbReference type="ChEBI" id="CHEBI:30616"/>
        <dbReference type="ChEBI" id="CHEBI:43474"/>
        <dbReference type="ChEBI" id="CHEBI:456216"/>
        <dbReference type="EC" id="7.1.2.2"/>
    </reaction>
</comment>
<dbReference type="Gene3D" id="2.40.10.170">
    <property type="match status" value="1"/>
</dbReference>
<reference evidence="13 14" key="1">
    <citation type="submission" date="2024-09" db="EMBL/GenBank/DDBJ databases">
        <authorList>
            <person name="Sun Q."/>
            <person name="Mori K."/>
        </authorList>
    </citation>
    <scope>NUCLEOTIDE SEQUENCE [LARGE SCALE GENOMIC DNA]</scope>
    <source>
        <strain evidence="13 14">TBRC 4576</strain>
    </source>
</reference>
<dbReference type="Pfam" id="PF22919">
    <property type="entry name" value="ATP-synt_VA_C"/>
    <property type="match status" value="1"/>
</dbReference>
<accession>A0ABV5WX20</accession>
<keyword evidence="8 11" id="KW-0472">Membrane</keyword>
<evidence type="ECO:0000256" key="8">
    <source>
        <dbReference type="ARBA" id="ARBA00023136"/>
    </source>
</evidence>
<feature type="binding site" evidence="11">
    <location>
        <begin position="153"/>
        <end position="160"/>
    </location>
    <ligand>
        <name>ATP</name>
        <dbReference type="ChEBI" id="CHEBI:30616"/>
    </ligand>
</feature>
<dbReference type="InterPro" id="IPR024034">
    <property type="entry name" value="ATPase_F1/V1_b/a_C"/>
</dbReference>
<dbReference type="Gene3D" id="3.40.50.300">
    <property type="entry name" value="P-loop containing nucleotide triphosphate hydrolases"/>
    <property type="match status" value="1"/>
</dbReference>
<keyword evidence="3 11" id="KW-0813">Transport</keyword>
<dbReference type="CDD" id="cd18110">
    <property type="entry name" value="ATP-synt_F1_beta_C"/>
    <property type="match status" value="1"/>
</dbReference>
<dbReference type="CDD" id="cd18115">
    <property type="entry name" value="ATP-synt_F1_beta_N"/>
    <property type="match status" value="1"/>
</dbReference>
<dbReference type="PANTHER" id="PTHR15184:SF71">
    <property type="entry name" value="ATP SYNTHASE SUBUNIT BETA, MITOCHONDRIAL"/>
    <property type="match status" value="1"/>
</dbReference>
<evidence type="ECO:0000256" key="9">
    <source>
        <dbReference type="ARBA" id="ARBA00023196"/>
    </source>
</evidence>
<proteinExistence type="inferred from homology"/>
<evidence type="ECO:0000256" key="7">
    <source>
        <dbReference type="ARBA" id="ARBA00023065"/>
    </source>
</evidence>
<dbReference type="Gene3D" id="1.10.1140.10">
    <property type="entry name" value="Bovine Mitochondrial F1-atpase, Atp Synthase Beta Chain, Chain D, domain 3"/>
    <property type="match status" value="1"/>
</dbReference>
<dbReference type="NCBIfam" id="TIGR01039">
    <property type="entry name" value="atpD"/>
    <property type="match status" value="1"/>
</dbReference>